<dbReference type="RefSeq" id="WP_344159832.1">
    <property type="nucleotide sequence ID" value="NZ_BAAAPC010000002.1"/>
</dbReference>
<accession>A0ABN2S9R5</accession>
<dbReference type="Proteomes" id="UP001501585">
    <property type="component" value="Unassembled WGS sequence"/>
</dbReference>
<organism evidence="1 2">
    <name type="scientific">Nocardiopsis rhodophaea</name>
    <dbReference type="NCBI Taxonomy" id="280238"/>
    <lineage>
        <taxon>Bacteria</taxon>
        <taxon>Bacillati</taxon>
        <taxon>Actinomycetota</taxon>
        <taxon>Actinomycetes</taxon>
        <taxon>Streptosporangiales</taxon>
        <taxon>Nocardiopsidaceae</taxon>
        <taxon>Nocardiopsis</taxon>
    </lineage>
</organism>
<dbReference type="EMBL" id="BAAAPC010000002">
    <property type="protein sequence ID" value="GAA1982544.1"/>
    <property type="molecule type" value="Genomic_DNA"/>
</dbReference>
<name>A0ABN2S9R5_9ACTN</name>
<proteinExistence type="predicted"/>
<reference evidence="1 2" key="1">
    <citation type="journal article" date="2019" name="Int. J. Syst. Evol. Microbiol.">
        <title>The Global Catalogue of Microorganisms (GCM) 10K type strain sequencing project: providing services to taxonomists for standard genome sequencing and annotation.</title>
        <authorList>
            <consortium name="The Broad Institute Genomics Platform"/>
            <consortium name="The Broad Institute Genome Sequencing Center for Infectious Disease"/>
            <person name="Wu L."/>
            <person name="Ma J."/>
        </authorList>
    </citation>
    <scope>NUCLEOTIDE SEQUENCE [LARGE SCALE GENOMIC DNA]</scope>
    <source>
        <strain evidence="1 2">JCM 15313</strain>
    </source>
</reference>
<evidence type="ECO:0000313" key="2">
    <source>
        <dbReference type="Proteomes" id="UP001501585"/>
    </source>
</evidence>
<gene>
    <name evidence="1" type="ORF">GCM10009799_04630</name>
</gene>
<comment type="caution">
    <text evidence="1">The sequence shown here is derived from an EMBL/GenBank/DDBJ whole genome shotgun (WGS) entry which is preliminary data.</text>
</comment>
<sequence length="147" mass="16430">MNTVKTWSVANRSELEDWARFHGAPVTIADESWDHITYQAEAICGARRHRCTYREKMTPCAALKRRRNTFTVALVHEPAGAYCYHVREVISQTSGDGGDPAHLAELVAAATIQRERQSVCGATAENLVVLTTERTYAADHPDTMRSR</sequence>
<keyword evidence="2" id="KW-1185">Reference proteome</keyword>
<evidence type="ECO:0000313" key="1">
    <source>
        <dbReference type="EMBL" id="GAA1982544.1"/>
    </source>
</evidence>
<protein>
    <submittedName>
        <fullName evidence="1">Uncharacterized protein</fullName>
    </submittedName>
</protein>